<evidence type="ECO:0000313" key="1">
    <source>
        <dbReference type="EMBL" id="GAA3698858.1"/>
    </source>
</evidence>
<evidence type="ECO:0000313" key="2">
    <source>
        <dbReference type="Proteomes" id="UP001500752"/>
    </source>
</evidence>
<reference evidence="2" key="1">
    <citation type="journal article" date="2019" name="Int. J. Syst. Evol. Microbiol.">
        <title>The Global Catalogue of Microorganisms (GCM) 10K type strain sequencing project: providing services to taxonomists for standard genome sequencing and annotation.</title>
        <authorList>
            <consortium name="The Broad Institute Genomics Platform"/>
            <consortium name="The Broad Institute Genome Sequencing Center for Infectious Disease"/>
            <person name="Wu L."/>
            <person name="Ma J."/>
        </authorList>
    </citation>
    <scope>NUCLEOTIDE SEQUENCE [LARGE SCALE GENOMIC DNA]</scope>
    <source>
        <strain evidence="2">JCM 30742</strain>
    </source>
</reference>
<name>A0ABP7D528_9MICC</name>
<protein>
    <submittedName>
        <fullName evidence="1">Uncharacterized protein</fullName>
    </submittedName>
</protein>
<gene>
    <name evidence="1" type="ORF">GCM10023081_39700</name>
</gene>
<sequence length="148" mass="17518">MIVVDSILEECFYLPVPEWETADEDMRKFAFDRFGMPGDSWATVATVYLRVERRIWEPLRRVFGLSGPLSSVPAADVLQLRVCSPRFVETDPRFLRNGTPRALVQEAFDWIEVERYCRHKVEDSRRCYDPKLVDEWENDFFVFDLDDD</sequence>
<dbReference type="Proteomes" id="UP001500752">
    <property type="component" value="Unassembled WGS sequence"/>
</dbReference>
<organism evidence="1 2">
    <name type="scientific">Arthrobacter ginkgonis</name>
    <dbReference type="NCBI Taxonomy" id="1630594"/>
    <lineage>
        <taxon>Bacteria</taxon>
        <taxon>Bacillati</taxon>
        <taxon>Actinomycetota</taxon>
        <taxon>Actinomycetes</taxon>
        <taxon>Micrococcales</taxon>
        <taxon>Micrococcaceae</taxon>
        <taxon>Arthrobacter</taxon>
    </lineage>
</organism>
<comment type="caution">
    <text evidence="1">The sequence shown here is derived from an EMBL/GenBank/DDBJ whole genome shotgun (WGS) entry which is preliminary data.</text>
</comment>
<proteinExistence type="predicted"/>
<dbReference type="RefSeq" id="WP_345153598.1">
    <property type="nucleotide sequence ID" value="NZ_BAABEO010000026.1"/>
</dbReference>
<keyword evidence="2" id="KW-1185">Reference proteome</keyword>
<accession>A0ABP7D528</accession>
<dbReference type="EMBL" id="BAABEO010000026">
    <property type="protein sequence ID" value="GAA3698858.1"/>
    <property type="molecule type" value="Genomic_DNA"/>
</dbReference>